<organism evidence="2 3">
    <name type="scientific">Steccherinum ochraceum</name>
    <dbReference type="NCBI Taxonomy" id="92696"/>
    <lineage>
        <taxon>Eukaryota</taxon>
        <taxon>Fungi</taxon>
        <taxon>Dikarya</taxon>
        <taxon>Basidiomycota</taxon>
        <taxon>Agaricomycotina</taxon>
        <taxon>Agaricomycetes</taxon>
        <taxon>Polyporales</taxon>
        <taxon>Steccherinaceae</taxon>
        <taxon>Steccherinum</taxon>
    </lineage>
</organism>
<reference evidence="2 3" key="1">
    <citation type="submission" date="2018-11" db="EMBL/GenBank/DDBJ databases">
        <title>Genome assembly of Steccherinum ochraceum LE-BIN_3174, the white-rot fungus of the Steccherinaceae family (The Residual Polyporoid clade, Polyporales, Basidiomycota).</title>
        <authorList>
            <person name="Fedorova T.V."/>
            <person name="Glazunova O.A."/>
            <person name="Landesman E.O."/>
            <person name="Moiseenko K.V."/>
            <person name="Psurtseva N.V."/>
            <person name="Savinova O.S."/>
            <person name="Shakhova N.V."/>
            <person name="Tyazhelova T.V."/>
            <person name="Vasina D.V."/>
        </authorList>
    </citation>
    <scope>NUCLEOTIDE SEQUENCE [LARGE SCALE GENOMIC DNA]</scope>
    <source>
        <strain evidence="2 3">LE-BIN_3174</strain>
    </source>
</reference>
<name>A0A4V2MV80_9APHY</name>
<proteinExistence type="predicted"/>
<evidence type="ECO:0000313" key="3">
    <source>
        <dbReference type="Proteomes" id="UP000292702"/>
    </source>
</evidence>
<comment type="caution">
    <text evidence="2">The sequence shown here is derived from an EMBL/GenBank/DDBJ whole genome shotgun (WGS) entry which is preliminary data.</text>
</comment>
<evidence type="ECO:0000256" key="1">
    <source>
        <dbReference type="SAM" id="MobiDB-lite"/>
    </source>
</evidence>
<keyword evidence="3" id="KW-1185">Reference proteome</keyword>
<dbReference type="AlphaFoldDB" id="A0A4V2MV80"/>
<dbReference type="Proteomes" id="UP000292702">
    <property type="component" value="Unassembled WGS sequence"/>
</dbReference>
<feature type="compositionally biased region" description="Polar residues" evidence="1">
    <location>
        <begin position="74"/>
        <end position="88"/>
    </location>
</feature>
<sequence>MPSYHMVVVVRVARKLTISTIYHPKSERDCSNDEEEKEEIEDLLLAYGSSSFQPAASSSNASNFNLGNSPLLPTRSNQRSPTPGSLTYIQRPAEQPPGNSTQKENRKADSPHFPSLRRANAAARWETVRKFTREIEVLEGLLREKDRQMASLMNVGAKTEIQNMIQAIEVLVAERRRERDRLFDKLQNPPEADIVDLTMED</sequence>
<dbReference type="EMBL" id="RWJN01000467">
    <property type="protein sequence ID" value="TCD61437.1"/>
    <property type="molecule type" value="Genomic_DNA"/>
</dbReference>
<feature type="compositionally biased region" description="Low complexity" evidence="1">
    <location>
        <begin position="56"/>
        <end position="69"/>
    </location>
</feature>
<evidence type="ECO:0000313" key="2">
    <source>
        <dbReference type="EMBL" id="TCD61437.1"/>
    </source>
</evidence>
<feature type="region of interest" description="Disordered" evidence="1">
    <location>
        <begin position="56"/>
        <end position="118"/>
    </location>
</feature>
<gene>
    <name evidence="2" type="ORF">EIP91_008435</name>
</gene>
<protein>
    <submittedName>
        <fullName evidence="2">Uncharacterized protein</fullName>
    </submittedName>
</protein>
<accession>A0A4V2MV80</accession>